<dbReference type="Gene3D" id="3.10.20.90">
    <property type="entry name" value="Phosphatidylinositol 3-kinase Catalytic Subunit, Chain A, domain 1"/>
    <property type="match status" value="5"/>
</dbReference>
<evidence type="ECO:0000256" key="2">
    <source>
        <dbReference type="ARBA" id="ARBA00022801"/>
    </source>
</evidence>
<keyword evidence="3" id="KW-0347">Helicase</keyword>
<evidence type="ECO:0000256" key="4">
    <source>
        <dbReference type="ARBA" id="ARBA00022840"/>
    </source>
</evidence>
<evidence type="ECO:0000256" key="3">
    <source>
        <dbReference type="ARBA" id="ARBA00022806"/>
    </source>
</evidence>
<dbReference type="InterPro" id="IPR039904">
    <property type="entry name" value="TRANK1"/>
</dbReference>
<dbReference type="Gene3D" id="3.40.50.300">
    <property type="entry name" value="P-loop containing nucleotide triphosphate hydrolases"/>
    <property type="match status" value="1"/>
</dbReference>
<dbReference type="PROSITE" id="PS50096">
    <property type="entry name" value="IQ"/>
    <property type="match status" value="1"/>
</dbReference>
<dbReference type="CDD" id="cd17039">
    <property type="entry name" value="Ubl_ubiquitin_like"/>
    <property type="match status" value="2"/>
</dbReference>
<sequence length="1486" mass="168336">MAEDRRLNVLVASVDGSFCDTVETCGSETIAAFKTSIKQKYGPVAGIKLTLDEVELRDNRLVREYNISEESFISMSVTSGADEVEEPLSAGVIEAKEIRIYVGFLSTNKRGFDIDVEQSTTIEGLKALIMSKDPDCDPDQQRIFLNGSNLQNDNTLAHYNIDDGANLFVMLKEPDLIPPNSGYTLLYVSCEDKIHTVCLESNNATIRQVKRLVWEKTEILPAYQRLNFCGENLEQPDKRLSDYGRDGGIKAESLLYLYRRKTRDAEPGYSTLPPGMNPDLQTVQQNAQQNQNTQPTPVQPEDDDMITIHLMNLFLASEGVPFKLKPDAPLSQIFRAYAQQVRMAPSELEFMHDVYGDLTADCELSAEALGMKNDDTIMVSSKMSSPMFPMSEPMPMPPQQPIPSNEIDLTPFSPGAAISVTLKGVGSDVSAKITKETTLELLFEYFADKEGVESELLLYACNGKRYSYKTDKTAAQCGIEDGDIIHVSWRAREEKKATAEIADFIHTHHQRHKAKKIAADQREARKTIDHFVWKSIVIRRAKRRKARRIIADFVWKSIAIRRWRKLRDSAKLAQRIFRGHSARKIHGEMVQIRLIEFRQFTSVWKQAAEAAAERAAAPPTLTGWALVRDEINMKKAEDEDENMAETDEKLSKALAGALKVEDEFVEDEVESDLEDDAMESNIIEAQEKLAMIDWSQFQVTSHVCKFLKTGDTKYREIFAKKMTQLAKGERSHKLQKPLQGCESVIFETYLENKSGWRILWTQEGDRLVIWFVCQHKSVSRHAKLIDDAKNRAARQQLPDSFIAEMENDIYSHEEKMDVKLDPYGNVPLKLYDVSFDNVNDIVDESWTPQMHLTQEERDVVEAKGTVLLLGRSGTGKTICIINKMEHDRQTKSKNKPDFSQLFVARSRKLCSYVQDAVGNNEVSSFTTFDSLVNRIEASLSESTNQNFRQSRHVDFSRFKNEFYIPVYPREDISALIVWKAIRTFLKGSIDAFKETGAVLSRGNFIGLGKNRCKVPLNLRDPLYDIFLQYQQWINDEHLWDDMDRILALVKSIEDARRSHSPVYEAEIKKTRLYVDEVQDYTQLEILLFFYIGGGPGALFLAGDPAQSVAEGTDFRFEDVRGVGYFVAGDQVGNKRHLVPEKPKVVNVNFRSHAGVLNCAGGFLDLLFTHFPGSAKQLKKDHGLFKGARPGVFQGVQVQQLSTFLKEKMPGAVVLTHDDSAASWSEKLDHRLVYGIREAKGMEFKTVIILDFFAELPSSLQKPWRDLLLNRYREEDGFQQEFPLVETHLKLIYTGVTRCIDQLFFAETISSNSGDAAVRWLTTTSTSTTMERANNSTALATISDVNDLEAMSMTNDEFCVVGIDNAELAESSIDLPQDAILNYLDRAIYCFLKAQSPELVAKAQVHSQSIRMRDRLAHTNYLMAKGDLEQDIEQLEKEAAQIISSLFRENLFVESENLLNSIIPLLSPYTQQKLEECITSPLHILNA</sequence>
<feature type="coiled-coil region" evidence="5">
    <location>
        <begin position="1417"/>
        <end position="1444"/>
    </location>
</feature>
<keyword evidence="9" id="KW-1185">Reference proteome</keyword>
<dbReference type="PROSITE" id="PS50053">
    <property type="entry name" value="UBIQUITIN_2"/>
    <property type="match status" value="3"/>
</dbReference>
<gene>
    <name evidence="8" type="ORF">QTG54_012124</name>
</gene>
<keyword evidence="2" id="KW-0378">Hydrolase</keyword>
<dbReference type="SUPFAM" id="SSF52540">
    <property type="entry name" value="P-loop containing nucleoside triphosphate hydrolases"/>
    <property type="match status" value="1"/>
</dbReference>
<keyword evidence="4" id="KW-0067">ATP-binding</keyword>
<feature type="domain" description="Ubiquitin-like" evidence="7">
    <location>
        <begin position="7"/>
        <end position="78"/>
    </location>
</feature>
<reference evidence="8" key="1">
    <citation type="submission" date="2023-06" db="EMBL/GenBank/DDBJ databases">
        <title>Survivors Of The Sea: Transcriptome response of Skeletonema marinoi to long-term dormancy.</title>
        <authorList>
            <person name="Pinder M.I.M."/>
            <person name="Kourtchenko O."/>
            <person name="Robertson E.K."/>
            <person name="Larsson T."/>
            <person name="Maumus F."/>
            <person name="Osuna-Cruz C.M."/>
            <person name="Vancaester E."/>
            <person name="Stenow R."/>
            <person name="Vandepoele K."/>
            <person name="Ploug H."/>
            <person name="Bruchert V."/>
            <person name="Godhe A."/>
            <person name="Topel M."/>
        </authorList>
    </citation>
    <scope>NUCLEOTIDE SEQUENCE</scope>
    <source>
        <strain evidence="8">R05AC</strain>
    </source>
</reference>
<feature type="region of interest" description="Disordered" evidence="6">
    <location>
        <begin position="276"/>
        <end position="301"/>
    </location>
</feature>
<organism evidence="8 9">
    <name type="scientific">Skeletonema marinoi</name>
    <dbReference type="NCBI Taxonomy" id="267567"/>
    <lineage>
        <taxon>Eukaryota</taxon>
        <taxon>Sar</taxon>
        <taxon>Stramenopiles</taxon>
        <taxon>Ochrophyta</taxon>
        <taxon>Bacillariophyta</taxon>
        <taxon>Coscinodiscophyceae</taxon>
        <taxon>Thalassiosirophycidae</taxon>
        <taxon>Thalassiosirales</taxon>
        <taxon>Skeletonemataceae</taxon>
        <taxon>Skeletonema</taxon>
        <taxon>Skeletonema marinoi-dohrnii complex</taxon>
    </lineage>
</organism>
<evidence type="ECO:0000313" key="8">
    <source>
        <dbReference type="EMBL" id="KAK1737257.1"/>
    </source>
</evidence>
<dbReference type="SMART" id="SM00213">
    <property type="entry name" value="UBQ"/>
    <property type="match status" value="4"/>
</dbReference>
<keyword evidence="5" id="KW-0175">Coiled coil</keyword>
<proteinExistence type="predicted"/>
<evidence type="ECO:0000256" key="1">
    <source>
        <dbReference type="ARBA" id="ARBA00022741"/>
    </source>
</evidence>
<accession>A0AAD8Y1E8</accession>
<dbReference type="Pfam" id="PF00240">
    <property type="entry name" value="ubiquitin"/>
    <property type="match status" value="1"/>
</dbReference>
<name>A0AAD8Y1E8_9STRA</name>
<comment type="caution">
    <text evidence="8">The sequence shown here is derived from an EMBL/GenBank/DDBJ whole genome shotgun (WGS) entry which is preliminary data.</text>
</comment>
<keyword evidence="1" id="KW-0547">Nucleotide-binding</keyword>
<evidence type="ECO:0000259" key="7">
    <source>
        <dbReference type="PROSITE" id="PS50053"/>
    </source>
</evidence>
<dbReference type="Pfam" id="PF00580">
    <property type="entry name" value="UvrD-helicase"/>
    <property type="match status" value="1"/>
</dbReference>
<dbReference type="SUPFAM" id="SSF54236">
    <property type="entry name" value="Ubiquitin-like"/>
    <property type="match status" value="5"/>
</dbReference>
<dbReference type="InterPro" id="IPR027417">
    <property type="entry name" value="P-loop_NTPase"/>
</dbReference>
<dbReference type="PANTHER" id="PTHR21529:SF4">
    <property type="entry name" value="TPR AND ANKYRIN REPEAT-CONTAINING PROTEIN 1"/>
    <property type="match status" value="1"/>
</dbReference>
<dbReference type="Proteomes" id="UP001224775">
    <property type="component" value="Unassembled WGS sequence"/>
</dbReference>
<feature type="domain" description="Ubiquitin-like" evidence="7">
    <location>
        <begin position="418"/>
        <end position="494"/>
    </location>
</feature>
<dbReference type="GO" id="GO:0005524">
    <property type="term" value="F:ATP binding"/>
    <property type="evidence" value="ECO:0007669"/>
    <property type="project" value="UniProtKB-KW"/>
</dbReference>
<dbReference type="EMBL" id="JATAAI010000026">
    <property type="protein sequence ID" value="KAK1737257.1"/>
    <property type="molecule type" value="Genomic_DNA"/>
</dbReference>
<dbReference type="GO" id="GO:0016787">
    <property type="term" value="F:hydrolase activity"/>
    <property type="evidence" value="ECO:0007669"/>
    <property type="project" value="UniProtKB-KW"/>
</dbReference>
<dbReference type="CDD" id="cd01763">
    <property type="entry name" value="Ubl_SUMO_like"/>
    <property type="match status" value="2"/>
</dbReference>
<feature type="compositionally biased region" description="Low complexity" evidence="6">
    <location>
        <begin position="281"/>
        <end position="296"/>
    </location>
</feature>
<evidence type="ECO:0000256" key="6">
    <source>
        <dbReference type="SAM" id="MobiDB-lite"/>
    </source>
</evidence>
<evidence type="ECO:0000313" key="9">
    <source>
        <dbReference type="Proteomes" id="UP001224775"/>
    </source>
</evidence>
<dbReference type="InterPro" id="IPR000626">
    <property type="entry name" value="Ubiquitin-like_dom"/>
</dbReference>
<dbReference type="InterPro" id="IPR029071">
    <property type="entry name" value="Ubiquitin-like_domsf"/>
</dbReference>
<dbReference type="GO" id="GO:0004386">
    <property type="term" value="F:helicase activity"/>
    <property type="evidence" value="ECO:0007669"/>
    <property type="project" value="UniProtKB-KW"/>
</dbReference>
<dbReference type="PANTHER" id="PTHR21529">
    <property type="entry name" value="MAMMARY TURMOR VIRUS RECEPTOR HOMOLOG 1, 2 MTVR1, 2"/>
    <property type="match status" value="1"/>
</dbReference>
<protein>
    <submittedName>
        <fullName evidence="8">Ubiquitin-like domain-containing protein</fullName>
    </submittedName>
</protein>
<dbReference type="InterPro" id="IPR014016">
    <property type="entry name" value="UvrD-like_ATP-bd"/>
</dbReference>
<feature type="domain" description="Ubiquitin-like" evidence="7">
    <location>
        <begin position="98"/>
        <end position="176"/>
    </location>
</feature>
<evidence type="ECO:0000256" key="5">
    <source>
        <dbReference type="SAM" id="Coils"/>
    </source>
</evidence>